<dbReference type="Gene3D" id="3.90.550.10">
    <property type="entry name" value="Spore Coat Polysaccharide Biosynthesis Protein SpsA, Chain A"/>
    <property type="match status" value="1"/>
</dbReference>
<feature type="domain" description="Glycosyltransferase 2-like" evidence="1">
    <location>
        <begin position="6"/>
        <end position="140"/>
    </location>
</feature>
<name>A0A0F9CNV2_9ZZZZ</name>
<dbReference type="SUPFAM" id="SSF53448">
    <property type="entry name" value="Nucleotide-diphospho-sugar transferases"/>
    <property type="match status" value="1"/>
</dbReference>
<gene>
    <name evidence="2" type="ORF">LCGC14_2643960</name>
</gene>
<proteinExistence type="predicted"/>
<dbReference type="GO" id="GO:0016758">
    <property type="term" value="F:hexosyltransferase activity"/>
    <property type="evidence" value="ECO:0007669"/>
    <property type="project" value="UniProtKB-ARBA"/>
</dbReference>
<dbReference type="PANTHER" id="PTHR22916:SF3">
    <property type="entry name" value="UDP-GLCNAC:BETAGAL BETA-1,3-N-ACETYLGLUCOSAMINYLTRANSFERASE-LIKE PROTEIN 1"/>
    <property type="match status" value="1"/>
</dbReference>
<comment type="caution">
    <text evidence="2">The sequence shown here is derived from an EMBL/GenBank/DDBJ whole genome shotgun (WGS) entry which is preliminary data.</text>
</comment>
<evidence type="ECO:0000313" key="2">
    <source>
        <dbReference type="EMBL" id="KKK98316.1"/>
    </source>
</evidence>
<dbReference type="EMBL" id="LAZR01045669">
    <property type="protein sequence ID" value="KKK98316.1"/>
    <property type="molecule type" value="Genomic_DNA"/>
</dbReference>
<sequence>MAPKISIVMPVYNSYFEMMRSVVNIQEQTFRDWELLIVDDGSTDLKIRESMMRWMRDDERLKYVELDGNSGSPVIPRNAGVMLAKGEYVAFCDSDDIWGGFKLEKQLEYMEKHHAKFCYHDMNVVSPTEKTMWSLMSHCHEGNVFESLIRKNFIPTSSVMMQRELYGNFGGMNVKFKVSHDWD</sequence>
<dbReference type="PANTHER" id="PTHR22916">
    <property type="entry name" value="GLYCOSYLTRANSFERASE"/>
    <property type="match status" value="1"/>
</dbReference>
<reference evidence="2" key="1">
    <citation type="journal article" date="2015" name="Nature">
        <title>Complex archaea that bridge the gap between prokaryotes and eukaryotes.</title>
        <authorList>
            <person name="Spang A."/>
            <person name="Saw J.H."/>
            <person name="Jorgensen S.L."/>
            <person name="Zaremba-Niedzwiedzka K."/>
            <person name="Martijn J."/>
            <person name="Lind A.E."/>
            <person name="van Eijk R."/>
            <person name="Schleper C."/>
            <person name="Guy L."/>
            <person name="Ettema T.J."/>
        </authorList>
    </citation>
    <scope>NUCLEOTIDE SEQUENCE</scope>
</reference>
<protein>
    <recommendedName>
        <fullName evidence="1">Glycosyltransferase 2-like domain-containing protein</fullName>
    </recommendedName>
</protein>
<dbReference type="AlphaFoldDB" id="A0A0F9CNV2"/>
<organism evidence="2">
    <name type="scientific">marine sediment metagenome</name>
    <dbReference type="NCBI Taxonomy" id="412755"/>
    <lineage>
        <taxon>unclassified sequences</taxon>
        <taxon>metagenomes</taxon>
        <taxon>ecological metagenomes</taxon>
    </lineage>
</organism>
<dbReference type="InterPro" id="IPR029044">
    <property type="entry name" value="Nucleotide-diphossugar_trans"/>
</dbReference>
<dbReference type="Pfam" id="PF00535">
    <property type="entry name" value="Glycos_transf_2"/>
    <property type="match status" value="1"/>
</dbReference>
<dbReference type="InterPro" id="IPR001173">
    <property type="entry name" value="Glyco_trans_2-like"/>
</dbReference>
<evidence type="ECO:0000259" key="1">
    <source>
        <dbReference type="Pfam" id="PF00535"/>
    </source>
</evidence>
<feature type="non-terminal residue" evidence="2">
    <location>
        <position position="183"/>
    </location>
</feature>
<accession>A0A0F9CNV2</accession>